<sequence>MTCVEEDLFFMGTTIGSEARGEFASIIGSVAIGVAVSVEVVSIYGKSVSYGSIEKFKVFEFNDDVDKE</sequence>
<feature type="transmembrane region" description="Helical" evidence="1">
    <location>
        <begin position="23"/>
        <end position="45"/>
    </location>
</feature>
<organism evidence="2 3">
    <name type="scientific">Corchorus olitorius</name>
    <dbReference type="NCBI Taxonomy" id="93759"/>
    <lineage>
        <taxon>Eukaryota</taxon>
        <taxon>Viridiplantae</taxon>
        <taxon>Streptophyta</taxon>
        <taxon>Embryophyta</taxon>
        <taxon>Tracheophyta</taxon>
        <taxon>Spermatophyta</taxon>
        <taxon>Magnoliopsida</taxon>
        <taxon>eudicotyledons</taxon>
        <taxon>Gunneridae</taxon>
        <taxon>Pentapetalae</taxon>
        <taxon>rosids</taxon>
        <taxon>malvids</taxon>
        <taxon>Malvales</taxon>
        <taxon>Malvaceae</taxon>
        <taxon>Grewioideae</taxon>
        <taxon>Apeibeae</taxon>
        <taxon>Corchorus</taxon>
    </lineage>
</organism>
<accession>A0A1R3HEA9</accession>
<dbReference type="EMBL" id="AWUE01020366">
    <property type="protein sequence ID" value="OMO68679.1"/>
    <property type="molecule type" value="Genomic_DNA"/>
</dbReference>
<keyword evidence="3" id="KW-1185">Reference proteome</keyword>
<protein>
    <submittedName>
        <fullName evidence="2">Uncharacterized protein</fullName>
    </submittedName>
</protein>
<dbReference type="AlphaFoldDB" id="A0A1R3HEA9"/>
<evidence type="ECO:0000313" key="3">
    <source>
        <dbReference type="Proteomes" id="UP000187203"/>
    </source>
</evidence>
<name>A0A1R3HEA9_9ROSI</name>
<proteinExistence type="predicted"/>
<keyword evidence="1" id="KW-0812">Transmembrane</keyword>
<evidence type="ECO:0000256" key="1">
    <source>
        <dbReference type="SAM" id="Phobius"/>
    </source>
</evidence>
<reference evidence="3" key="1">
    <citation type="submission" date="2013-09" db="EMBL/GenBank/DDBJ databases">
        <title>Corchorus olitorius genome sequencing.</title>
        <authorList>
            <person name="Alam M."/>
            <person name="Haque M.S."/>
            <person name="Islam M.S."/>
            <person name="Emdad E.M."/>
            <person name="Islam M.M."/>
            <person name="Ahmed B."/>
            <person name="Halim A."/>
            <person name="Hossen Q.M.M."/>
            <person name="Hossain M.Z."/>
            <person name="Ahmed R."/>
            <person name="Khan M.M."/>
            <person name="Islam R."/>
            <person name="Rashid M.M."/>
            <person name="Khan S.A."/>
            <person name="Rahman M.S."/>
            <person name="Alam M."/>
            <person name="Yahiya A.S."/>
            <person name="Khan M.S."/>
            <person name="Azam M.S."/>
            <person name="Haque T."/>
            <person name="Lashkar M.Z.H."/>
            <person name="Akhand A.I."/>
            <person name="Morshed G."/>
            <person name="Roy S."/>
            <person name="Uddin K.S."/>
            <person name="Rabeya T."/>
            <person name="Hossain A.S."/>
            <person name="Chowdhury A."/>
            <person name="Snigdha A.R."/>
            <person name="Mortoza M.S."/>
            <person name="Matin S.A."/>
            <person name="Hoque S.M.E."/>
            <person name="Islam M.K."/>
            <person name="Roy D.K."/>
            <person name="Haider R."/>
            <person name="Moosa M.M."/>
            <person name="Elias S.M."/>
            <person name="Hasan A.M."/>
            <person name="Jahan S."/>
            <person name="Shafiuddin M."/>
            <person name="Mahmood N."/>
            <person name="Shommy N.S."/>
        </authorList>
    </citation>
    <scope>NUCLEOTIDE SEQUENCE [LARGE SCALE GENOMIC DNA]</scope>
    <source>
        <strain evidence="3">cv. O-4</strain>
    </source>
</reference>
<comment type="caution">
    <text evidence="2">The sequence shown here is derived from an EMBL/GenBank/DDBJ whole genome shotgun (WGS) entry which is preliminary data.</text>
</comment>
<keyword evidence="1" id="KW-0472">Membrane</keyword>
<keyword evidence="1" id="KW-1133">Transmembrane helix</keyword>
<feature type="non-terminal residue" evidence="2">
    <location>
        <position position="68"/>
    </location>
</feature>
<gene>
    <name evidence="2" type="ORF">COLO4_29475</name>
</gene>
<evidence type="ECO:0000313" key="2">
    <source>
        <dbReference type="EMBL" id="OMO68679.1"/>
    </source>
</evidence>
<dbReference type="Proteomes" id="UP000187203">
    <property type="component" value="Unassembled WGS sequence"/>
</dbReference>